<dbReference type="STRING" id="324602.Caur_0853"/>
<proteinExistence type="predicted"/>
<name>A9WGZ1_CHLAA</name>
<keyword evidence="1" id="KW-0812">Transmembrane</keyword>
<evidence type="ECO:0000259" key="2">
    <source>
        <dbReference type="Pfam" id="PF05227"/>
    </source>
</evidence>
<organism evidence="3 4">
    <name type="scientific">Chloroflexus aurantiacus (strain ATCC 29366 / DSM 635 / J-10-fl)</name>
    <dbReference type="NCBI Taxonomy" id="324602"/>
    <lineage>
        <taxon>Bacteria</taxon>
        <taxon>Bacillati</taxon>
        <taxon>Chloroflexota</taxon>
        <taxon>Chloroflexia</taxon>
        <taxon>Chloroflexales</taxon>
        <taxon>Chloroflexineae</taxon>
        <taxon>Chloroflexaceae</taxon>
        <taxon>Chloroflexus</taxon>
    </lineage>
</organism>
<protein>
    <submittedName>
        <fullName evidence="3">Periplasmic ligand-binding sensor domain-like protein</fullName>
    </submittedName>
</protein>
<dbReference type="EnsemblBacteria" id="ABY34086">
    <property type="protein sequence ID" value="ABY34086"/>
    <property type="gene ID" value="Caur_0853"/>
</dbReference>
<keyword evidence="1" id="KW-0472">Membrane</keyword>
<dbReference type="KEGG" id="cau:Caur_0853"/>
<dbReference type="PATRIC" id="fig|324602.8.peg.978"/>
<keyword evidence="1" id="KW-1133">Transmembrane helix</keyword>
<reference evidence="4" key="1">
    <citation type="journal article" date="2011" name="BMC Genomics">
        <title>Complete genome sequence of the filamentous anoxygenic phototrophic bacterium Chloroflexus aurantiacus.</title>
        <authorList>
            <person name="Tang K.H."/>
            <person name="Barry K."/>
            <person name="Chertkov O."/>
            <person name="Dalin E."/>
            <person name="Han C.S."/>
            <person name="Hauser L.J."/>
            <person name="Honchak B.M."/>
            <person name="Karbach L.E."/>
            <person name="Land M.L."/>
            <person name="Lapidus A."/>
            <person name="Larimer F.W."/>
            <person name="Mikhailova N."/>
            <person name="Pitluck S."/>
            <person name="Pierson B.K."/>
            <person name="Blankenship R.E."/>
        </authorList>
    </citation>
    <scope>NUCLEOTIDE SEQUENCE [LARGE SCALE GENOMIC DNA]</scope>
    <source>
        <strain evidence="4">ATCC 29366 / DSM 635 / J-10-fl</strain>
    </source>
</reference>
<dbReference type="InParanoid" id="A9WGZ1"/>
<evidence type="ECO:0000313" key="4">
    <source>
        <dbReference type="Proteomes" id="UP000002008"/>
    </source>
</evidence>
<feature type="transmembrane region" description="Helical" evidence="1">
    <location>
        <begin position="12"/>
        <end position="32"/>
    </location>
</feature>
<dbReference type="Pfam" id="PF05227">
    <property type="entry name" value="CHASE3"/>
    <property type="match status" value="1"/>
</dbReference>
<evidence type="ECO:0000256" key="1">
    <source>
        <dbReference type="SAM" id="Phobius"/>
    </source>
</evidence>
<dbReference type="RefSeq" id="WP_012256742.1">
    <property type="nucleotide sequence ID" value="NC_010175.1"/>
</dbReference>
<dbReference type="Proteomes" id="UP000002008">
    <property type="component" value="Chromosome"/>
</dbReference>
<accession>A9WGZ1</accession>
<sequence length="129" mass="14914">MSFLNQISLRNKILLLVALLFVGIIIVSVVAYQSLLGANEREQEVRIAYSIIAHTRQLEASMHMMESGERGFLITGDPVFLEKYESGKQLYLAVYSEMQREIPRDSEFYTLLEEVDRELEKWKTQVPSL</sequence>
<gene>
    <name evidence="3" type="ordered locus">Caur_0853</name>
</gene>
<dbReference type="InterPro" id="IPR007891">
    <property type="entry name" value="CHASE3"/>
</dbReference>
<dbReference type="HOGENOM" id="CLU_1944888_0_0_0"/>
<keyword evidence="4" id="KW-1185">Reference proteome</keyword>
<dbReference type="EMBL" id="CP000909">
    <property type="protein sequence ID" value="ABY34086.1"/>
    <property type="molecule type" value="Genomic_DNA"/>
</dbReference>
<feature type="domain" description="CHASE3" evidence="2">
    <location>
        <begin position="43"/>
        <end position="123"/>
    </location>
</feature>
<dbReference type="AlphaFoldDB" id="A9WGZ1"/>
<evidence type="ECO:0000313" key="3">
    <source>
        <dbReference type="EMBL" id="ABY34086.1"/>
    </source>
</evidence>